<comment type="caution">
    <text evidence="2">The sequence shown here is derived from an EMBL/GenBank/DDBJ whole genome shotgun (WGS) entry which is preliminary data.</text>
</comment>
<organism evidence="2 3">
    <name type="scientific">Tanacetum coccineum</name>
    <dbReference type="NCBI Taxonomy" id="301880"/>
    <lineage>
        <taxon>Eukaryota</taxon>
        <taxon>Viridiplantae</taxon>
        <taxon>Streptophyta</taxon>
        <taxon>Embryophyta</taxon>
        <taxon>Tracheophyta</taxon>
        <taxon>Spermatophyta</taxon>
        <taxon>Magnoliopsida</taxon>
        <taxon>eudicotyledons</taxon>
        <taxon>Gunneridae</taxon>
        <taxon>Pentapetalae</taxon>
        <taxon>asterids</taxon>
        <taxon>campanulids</taxon>
        <taxon>Asterales</taxon>
        <taxon>Asteraceae</taxon>
        <taxon>Asteroideae</taxon>
        <taxon>Anthemideae</taxon>
        <taxon>Anthemidinae</taxon>
        <taxon>Tanacetum</taxon>
    </lineage>
</organism>
<protein>
    <submittedName>
        <fullName evidence="2">Uncharacterized protein</fullName>
    </submittedName>
</protein>
<name>A0ABQ5EN44_9ASTR</name>
<keyword evidence="3" id="KW-1185">Reference proteome</keyword>
<dbReference type="EMBL" id="BQNB010016473">
    <property type="protein sequence ID" value="GJT52192.1"/>
    <property type="molecule type" value="Genomic_DNA"/>
</dbReference>
<evidence type="ECO:0000313" key="3">
    <source>
        <dbReference type="Proteomes" id="UP001151760"/>
    </source>
</evidence>
<accession>A0ABQ5EN44</accession>
<gene>
    <name evidence="2" type="ORF">Tco_0978349</name>
</gene>
<reference evidence="2" key="2">
    <citation type="submission" date="2022-01" db="EMBL/GenBank/DDBJ databases">
        <authorList>
            <person name="Yamashiro T."/>
            <person name="Shiraishi A."/>
            <person name="Satake H."/>
            <person name="Nakayama K."/>
        </authorList>
    </citation>
    <scope>NUCLEOTIDE SEQUENCE</scope>
</reference>
<feature type="region of interest" description="Disordered" evidence="1">
    <location>
        <begin position="174"/>
        <end position="195"/>
    </location>
</feature>
<proteinExistence type="predicted"/>
<evidence type="ECO:0000313" key="2">
    <source>
        <dbReference type="EMBL" id="GJT52192.1"/>
    </source>
</evidence>
<reference evidence="2" key="1">
    <citation type="journal article" date="2022" name="Int. J. Mol. Sci.">
        <title>Draft Genome of Tanacetum Coccineum: Genomic Comparison of Closely Related Tanacetum-Family Plants.</title>
        <authorList>
            <person name="Yamashiro T."/>
            <person name="Shiraishi A."/>
            <person name="Nakayama K."/>
            <person name="Satake H."/>
        </authorList>
    </citation>
    <scope>NUCLEOTIDE SEQUENCE</scope>
</reference>
<evidence type="ECO:0000256" key="1">
    <source>
        <dbReference type="SAM" id="MobiDB-lite"/>
    </source>
</evidence>
<feature type="compositionally biased region" description="Basic and acidic residues" evidence="1">
    <location>
        <begin position="174"/>
        <end position="193"/>
    </location>
</feature>
<sequence>MTAKGLYKAEIVRILAGQLIMIAAMADASSESRIDDDGVLDLLSLDTSRERGLSTWYQSFDLSEVDFHDRLSKLRPLVDAYDISVSSEECECLSYKVCVLIIEYESRIDDDGVLDLLSLDMRRLKLLECLDQGTYVKKILLNFGISYKINRKELEGVSPTILKILKEMAPRDPQGHTRAVARDSKQNGDDSHTFRNGVQKYTATATVSGQVKFNDLYSARKNAMSIGETLNVRDYYAGKFAHCNDLWKTLKNMMTDKYYRPEGELLHYVRAIGMFPKESTRLIGYDDSLLKHDHMAVWMATTPKTIRDAIEFATGTKGQEN</sequence>
<dbReference type="Proteomes" id="UP001151760">
    <property type="component" value="Unassembled WGS sequence"/>
</dbReference>